<dbReference type="AlphaFoldDB" id="A0AAD2GXA7"/>
<gene>
    <name evidence="2" type="ORF">MYCIT1_LOCUS6042</name>
</gene>
<proteinExistence type="predicted"/>
<comment type="caution">
    <text evidence="2">The sequence shown here is derived from an EMBL/GenBank/DDBJ whole genome shotgun (WGS) entry which is preliminary data.</text>
</comment>
<evidence type="ECO:0000256" key="1">
    <source>
        <dbReference type="SAM" id="MobiDB-lite"/>
    </source>
</evidence>
<name>A0AAD2GXA7_9AGAR</name>
<reference evidence="2" key="1">
    <citation type="submission" date="2023-11" db="EMBL/GenBank/DDBJ databases">
        <authorList>
            <person name="De Vega J J."/>
            <person name="De Vega J J."/>
        </authorList>
    </citation>
    <scope>NUCLEOTIDE SEQUENCE</scope>
</reference>
<accession>A0AAD2GXA7</accession>
<dbReference type="Proteomes" id="UP001295794">
    <property type="component" value="Unassembled WGS sequence"/>
</dbReference>
<protein>
    <submittedName>
        <fullName evidence="2">Uncharacterized protein</fullName>
    </submittedName>
</protein>
<feature type="region of interest" description="Disordered" evidence="1">
    <location>
        <begin position="60"/>
        <end position="90"/>
    </location>
</feature>
<keyword evidence="3" id="KW-1185">Reference proteome</keyword>
<dbReference type="EMBL" id="CAVNYO010000082">
    <property type="protein sequence ID" value="CAK5265236.1"/>
    <property type="molecule type" value="Genomic_DNA"/>
</dbReference>
<evidence type="ECO:0000313" key="2">
    <source>
        <dbReference type="EMBL" id="CAK5265236.1"/>
    </source>
</evidence>
<sequence>MSIGQIIEETLTKKASEVQMSWNAPDGLDVTKRHLWAKARNKIVIERDFAGIWPQESLDDVANKKPAPKPRKRKATEPIPEAAVAKRTRGSRAKAAVAEADAQPSVFTVAIPAKAPDWLVTHARVLSQIDLGIHYQNLVNTSMWLEAAFGFFGDNYHAPVPTKSRPAALEKWVANKGTELPKIKGSKTFATKWRAWWQSLQPDWRVLDSLGRYAKGGDVLYGKDTEWGDLDSPGPPQLPPPSPGCTPAGVLLGTLRRSSEGAYAGVSRGGSVHVM</sequence>
<organism evidence="2 3">
    <name type="scientific">Mycena citricolor</name>
    <dbReference type="NCBI Taxonomy" id="2018698"/>
    <lineage>
        <taxon>Eukaryota</taxon>
        <taxon>Fungi</taxon>
        <taxon>Dikarya</taxon>
        <taxon>Basidiomycota</taxon>
        <taxon>Agaricomycotina</taxon>
        <taxon>Agaricomycetes</taxon>
        <taxon>Agaricomycetidae</taxon>
        <taxon>Agaricales</taxon>
        <taxon>Marasmiineae</taxon>
        <taxon>Mycenaceae</taxon>
        <taxon>Mycena</taxon>
    </lineage>
</organism>
<evidence type="ECO:0000313" key="3">
    <source>
        <dbReference type="Proteomes" id="UP001295794"/>
    </source>
</evidence>